<dbReference type="EMBL" id="JAEDAK010000003">
    <property type="protein sequence ID" value="MBH9576472.1"/>
    <property type="molecule type" value="Genomic_DNA"/>
</dbReference>
<proteinExistence type="predicted"/>
<accession>A0A931J527</accession>
<dbReference type="AlphaFoldDB" id="A0A931J527"/>
<keyword evidence="3" id="KW-1185">Reference proteome</keyword>
<reference evidence="2" key="1">
    <citation type="submission" date="2020-12" db="EMBL/GenBank/DDBJ databases">
        <title>The genome sequence of Inhella sp. 1Y17.</title>
        <authorList>
            <person name="Liu Y."/>
        </authorList>
    </citation>
    <scope>NUCLEOTIDE SEQUENCE</scope>
    <source>
        <strain evidence="2">1Y17</strain>
    </source>
</reference>
<dbReference type="InterPro" id="IPR013783">
    <property type="entry name" value="Ig-like_fold"/>
</dbReference>
<dbReference type="Proteomes" id="UP000613266">
    <property type="component" value="Unassembled WGS sequence"/>
</dbReference>
<dbReference type="Gene3D" id="2.60.40.10">
    <property type="entry name" value="Immunoglobulins"/>
    <property type="match status" value="1"/>
</dbReference>
<gene>
    <name evidence="2" type="ORF">I7X39_06115</name>
</gene>
<sequence>MAQPPAPAEQAAAALRVRALSSPSASSADSAAVDPEEAARQLFEFAQVYYPEYFPGTPATASALGYLYRYYESTGIYLGVREGQVYVLGGFFGTEIKPVGELTQFITPLPRTASRLCAAGAGFERFASFAPQVGKNVGLTVAGCGGAIASVQWRQTGGASVPLPADKTQTISFDPPEPGSYAFEVSYKDSLGVERKEAQTVQVAAAPSSETARLTLRASHSVRMGGKVSLRAWPSLPEGDSLKTIVWTQLEGPTVTLDTRNPRQALFTAPTVARDTLIRLRATLYTAQGKVDSDEAMVLVEYKQQAPASDTNAMWAGDQISRTYPYKPNGPYASVLRNCVYDPGIYHSGPRYNVCLLSTLPFIAQQKGGATPTVDEVMDRVLVSHDWLGRNFEAFLREHDTNGDMRRMLGSVTAIVLSTHIRPSFYYAGTGAIYLDGESFWLTPEERDTMNEAPDYRSEFGNALQFDTLWRYTKDNQRLFKYYDPAARITRPLDEVRNEATWLMFHELTHALDFMPPSAYSSLQNFRSAWDNIYPRYANYQLTSDRVQALYPLSSQPMLALGDVLFRGKTATAQQKAYTPADIAGFFAPDLATDDYAYSTSREDTAMTLEEFLMQRRQGIRRDFAISDDFPTGATGSSIIVRWGQRGRIGEPAIRPRARAVVADLAPWAGENEVDLLPAPIAMRAGESWTANLEQPAAAPRVKAQAAALPTLTQWQQLQAERRVMQMRHSGPDKPLPPAPAGWQSTAPRR</sequence>
<organism evidence="2 3">
    <name type="scientific">Inhella proteolytica</name>
    <dbReference type="NCBI Taxonomy" id="2795029"/>
    <lineage>
        <taxon>Bacteria</taxon>
        <taxon>Pseudomonadati</taxon>
        <taxon>Pseudomonadota</taxon>
        <taxon>Betaproteobacteria</taxon>
        <taxon>Burkholderiales</taxon>
        <taxon>Sphaerotilaceae</taxon>
        <taxon>Inhella</taxon>
    </lineage>
</organism>
<evidence type="ECO:0000313" key="2">
    <source>
        <dbReference type="EMBL" id="MBH9576472.1"/>
    </source>
</evidence>
<feature type="region of interest" description="Disordered" evidence="1">
    <location>
        <begin position="725"/>
        <end position="750"/>
    </location>
</feature>
<dbReference type="RefSeq" id="WP_198110088.1">
    <property type="nucleotide sequence ID" value="NZ_JAEDAK010000003.1"/>
</dbReference>
<evidence type="ECO:0000313" key="3">
    <source>
        <dbReference type="Proteomes" id="UP000613266"/>
    </source>
</evidence>
<comment type="caution">
    <text evidence="2">The sequence shown here is derived from an EMBL/GenBank/DDBJ whole genome shotgun (WGS) entry which is preliminary data.</text>
</comment>
<protein>
    <submittedName>
        <fullName evidence="2">Uncharacterized protein</fullName>
    </submittedName>
</protein>
<evidence type="ECO:0000256" key="1">
    <source>
        <dbReference type="SAM" id="MobiDB-lite"/>
    </source>
</evidence>
<name>A0A931J527_9BURK</name>